<accession>A0A4Y8SCR6</accession>
<proteinExistence type="predicted"/>
<dbReference type="Pfam" id="PF10851">
    <property type="entry name" value="DUF2652"/>
    <property type="match status" value="1"/>
</dbReference>
<dbReference type="RefSeq" id="WP_133232653.1">
    <property type="nucleotide sequence ID" value="NZ_SOZE01000017.1"/>
</dbReference>
<dbReference type="InterPro" id="IPR020503">
    <property type="entry name" value="Uncharacterised_Rv2561"/>
</dbReference>
<name>A0A4Y8SCR6_9SPHI</name>
<comment type="caution">
    <text evidence="1">The sequence shown here is derived from an EMBL/GenBank/DDBJ whole genome shotgun (WGS) entry which is preliminary data.</text>
</comment>
<keyword evidence="2" id="KW-1185">Reference proteome</keyword>
<evidence type="ECO:0000313" key="1">
    <source>
        <dbReference type="EMBL" id="TFF36224.1"/>
    </source>
</evidence>
<organism evidence="1 2">
    <name type="scientific">Mucilaginibacter psychrotolerans</name>
    <dbReference type="NCBI Taxonomy" id="1524096"/>
    <lineage>
        <taxon>Bacteria</taxon>
        <taxon>Pseudomonadati</taxon>
        <taxon>Bacteroidota</taxon>
        <taxon>Sphingobacteriia</taxon>
        <taxon>Sphingobacteriales</taxon>
        <taxon>Sphingobacteriaceae</taxon>
        <taxon>Mucilaginibacter</taxon>
    </lineage>
</organism>
<dbReference type="AlphaFoldDB" id="A0A4Y8SCR6"/>
<dbReference type="EMBL" id="SOZE01000017">
    <property type="protein sequence ID" value="TFF36224.1"/>
    <property type="molecule type" value="Genomic_DNA"/>
</dbReference>
<protein>
    <submittedName>
        <fullName evidence="1">DUF2652 domain-containing protein</fullName>
    </submittedName>
</protein>
<dbReference type="OrthoDB" id="625021at2"/>
<gene>
    <name evidence="1" type="ORF">E2R66_16400</name>
</gene>
<dbReference type="Proteomes" id="UP000297540">
    <property type="component" value="Unassembled WGS sequence"/>
</dbReference>
<reference evidence="1 2" key="1">
    <citation type="journal article" date="2017" name="Int. J. Syst. Evol. Microbiol.">
        <title>Mucilaginibacterpsychrotolerans sp. nov., isolated from peatlands.</title>
        <authorList>
            <person name="Deng Y."/>
            <person name="Shen L."/>
            <person name="Xu B."/>
            <person name="Liu Y."/>
            <person name="Gu Z."/>
            <person name="Liu H."/>
            <person name="Zhou Y."/>
        </authorList>
    </citation>
    <scope>NUCLEOTIDE SEQUENCE [LARGE SCALE GENOMIC DNA]</scope>
    <source>
        <strain evidence="1 2">NH7-4</strain>
    </source>
</reference>
<sequence length="48" mass="5388">MDLGLKLITHYGPFSEYKVGGFTKLYGISVIKAHRLLKNSIGSDEYVQ</sequence>
<evidence type="ECO:0000313" key="2">
    <source>
        <dbReference type="Proteomes" id="UP000297540"/>
    </source>
</evidence>